<dbReference type="KEGG" id="ksk:KSE_70090"/>
<reference evidence="2 3" key="1">
    <citation type="journal article" date="2010" name="DNA Res.">
        <title>Genome sequence of Kitasatospora setae NBRC 14216T: an evolutionary snapshot of the family Streptomycetaceae.</title>
        <authorList>
            <person name="Ichikawa N."/>
            <person name="Oguchi A."/>
            <person name="Ikeda H."/>
            <person name="Ishikawa J."/>
            <person name="Kitani S."/>
            <person name="Watanabe Y."/>
            <person name="Nakamura S."/>
            <person name="Katano Y."/>
            <person name="Kishi E."/>
            <person name="Sasagawa M."/>
            <person name="Ankai A."/>
            <person name="Fukui S."/>
            <person name="Hashimoto Y."/>
            <person name="Kamata S."/>
            <person name="Otoguro M."/>
            <person name="Tanikawa S."/>
            <person name="Nihira T."/>
            <person name="Horinouchi S."/>
            <person name="Ohnishi Y."/>
            <person name="Hayakawa M."/>
            <person name="Kuzuyama T."/>
            <person name="Arisawa A."/>
            <person name="Nomoto F."/>
            <person name="Miura H."/>
            <person name="Takahashi Y."/>
            <person name="Fujita N."/>
        </authorList>
    </citation>
    <scope>NUCLEOTIDE SEQUENCE [LARGE SCALE GENOMIC DNA]</scope>
    <source>
        <strain evidence="3">ATCC 33774 / DSM 43861 / JCM 3304 / KCC A-0304 / NBRC 14216 / KM-6054</strain>
    </source>
</reference>
<dbReference type="Proteomes" id="UP000007076">
    <property type="component" value="Chromosome"/>
</dbReference>
<dbReference type="EMBL" id="AP010968">
    <property type="protein sequence ID" value="BAJ32767.1"/>
    <property type="molecule type" value="Genomic_DNA"/>
</dbReference>
<evidence type="ECO:0000313" key="2">
    <source>
        <dbReference type="EMBL" id="BAJ32767.1"/>
    </source>
</evidence>
<name>E4MYV5_KITSK</name>
<evidence type="ECO:0000256" key="1">
    <source>
        <dbReference type="SAM" id="MobiDB-lite"/>
    </source>
</evidence>
<dbReference type="STRING" id="452652.KSE_70090"/>
<protein>
    <submittedName>
        <fullName evidence="2">Uncharacterized protein</fullName>
    </submittedName>
</protein>
<feature type="compositionally biased region" description="Basic and acidic residues" evidence="1">
    <location>
        <begin position="272"/>
        <end position="281"/>
    </location>
</feature>
<evidence type="ECO:0000313" key="3">
    <source>
        <dbReference type="Proteomes" id="UP000007076"/>
    </source>
</evidence>
<keyword evidence="3" id="KW-1185">Reference proteome</keyword>
<dbReference type="HOGENOM" id="CLU_555259_0_0_11"/>
<gene>
    <name evidence="2" type="ordered locus">KSE_70090</name>
</gene>
<dbReference type="eggNOG" id="ENOG5032UB9">
    <property type="taxonomic scope" value="Bacteria"/>
</dbReference>
<feature type="region of interest" description="Disordered" evidence="1">
    <location>
        <begin position="262"/>
        <end position="281"/>
    </location>
</feature>
<dbReference type="AlphaFoldDB" id="E4MYV5"/>
<dbReference type="PATRIC" id="fig|452652.3.peg.7041"/>
<proteinExistence type="predicted"/>
<accession>E4MYV5</accession>
<organism evidence="2 3">
    <name type="scientific">Kitasatospora setae (strain ATCC 33774 / DSM 43861 / JCM 3304 / KCC A-0304 / NBRC 14216 / KM-6054)</name>
    <name type="common">Streptomyces setae</name>
    <dbReference type="NCBI Taxonomy" id="452652"/>
    <lineage>
        <taxon>Bacteria</taxon>
        <taxon>Bacillati</taxon>
        <taxon>Actinomycetota</taxon>
        <taxon>Actinomycetes</taxon>
        <taxon>Kitasatosporales</taxon>
        <taxon>Streptomycetaceae</taxon>
        <taxon>Kitasatospora</taxon>
    </lineage>
</organism>
<sequence>MNSLTTSRGPLRLAPPDPRSGFLVPDFEGMEELIAELVVPANAPMAVMSALGTSRELLRFSFYRYEFATVAVTHSLVALELALTERLADRGPLPDLVERAAAEGHLTADLAGGLDRALALPSDLARGERTSAACHPSGAVTSVRAVFDAVAALLGPVAEPAGPDDDSLVRLRDEHRHMRFPPGFQGAEPAGVDLVLVDLWVAGLVDRELKDTLDETWTAELWDSINALDKAIPLMHEPYCASYFTKLRRLAMAVAERHVPGAVGMPRGTRGPVEREPEQADRDGRESLVEAFPHELAADARAVLALLPEAKHPARTFTVRVGAEHLAIPSRIYHGELPFTTVELLPPRQRQLLHCLYTRHHDGRVRQRHLAQLLTSTTPWVVPYTVQLLGEYVLEILTDLRDGYRELLMPGSEGRSVYGQFVVDNPEFFARTERRVVSYWNEYHRRLWYADFRGYPGGTALDHLRDAASDQARRPWPNHTPGRRTRLDGYC</sequence>